<name>A0ABQ5DYP0_9ASTR</name>
<reference evidence="2" key="1">
    <citation type="journal article" date="2022" name="Int. J. Mol. Sci.">
        <title>Draft Genome of Tanacetum Coccineum: Genomic Comparison of Closely Related Tanacetum-Family Plants.</title>
        <authorList>
            <person name="Yamashiro T."/>
            <person name="Shiraishi A."/>
            <person name="Nakayama K."/>
            <person name="Satake H."/>
        </authorList>
    </citation>
    <scope>NUCLEOTIDE SEQUENCE</scope>
</reference>
<keyword evidence="2" id="KW-0808">Transferase</keyword>
<organism evidence="2 3">
    <name type="scientific">Tanacetum coccineum</name>
    <dbReference type="NCBI Taxonomy" id="301880"/>
    <lineage>
        <taxon>Eukaryota</taxon>
        <taxon>Viridiplantae</taxon>
        <taxon>Streptophyta</taxon>
        <taxon>Embryophyta</taxon>
        <taxon>Tracheophyta</taxon>
        <taxon>Spermatophyta</taxon>
        <taxon>Magnoliopsida</taxon>
        <taxon>eudicotyledons</taxon>
        <taxon>Gunneridae</taxon>
        <taxon>Pentapetalae</taxon>
        <taxon>asterids</taxon>
        <taxon>campanulids</taxon>
        <taxon>Asterales</taxon>
        <taxon>Asteraceae</taxon>
        <taxon>Asteroideae</taxon>
        <taxon>Anthemideae</taxon>
        <taxon>Anthemidinae</taxon>
        <taxon>Tanacetum</taxon>
    </lineage>
</organism>
<keyword evidence="2" id="KW-0418">Kinase</keyword>
<dbReference type="InterPro" id="IPR045272">
    <property type="entry name" value="ANXUR1/2-like"/>
</dbReference>
<dbReference type="SUPFAM" id="SSF56112">
    <property type="entry name" value="Protein kinase-like (PK-like)"/>
    <property type="match status" value="1"/>
</dbReference>
<dbReference type="PROSITE" id="PS50011">
    <property type="entry name" value="PROTEIN_KINASE_DOM"/>
    <property type="match status" value="1"/>
</dbReference>
<dbReference type="EMBL" id="BQNB010015802">
    <property type="protein sequence ID" value="GJT44310.1"/>
    <property type="molecule type" value="Genomic_DNA"/>
</dbReference>
<dbReference type="Gene3D" id="3.30.200.20">
    <property type="entry name" value="Phosphorylase Kinase, domain 1"/>
    <property type="match status" value="1"/>
</dbReference>
<sequence>MTGDGDLQPANGNLQPKTVIFFRLSSTDDLIADPRYFCMAKTQLAKGAFNIILTKTRITLDSSWNAMDFVYCYDMDFVFDSLFHLYKDQGPEKLRALLNSYLEEHRKRRAIEACRVAVKVGMGDLAQSSAMQMGLMTAYPPFKFDTNHNLSDIMSIMKNWEGLKIPFEKIDVATEKFKTCIGRGGYGWVYKGVLTIDGKDTTVAVKRLNEQFGQGLKEFLTEIQLLFGQEHPNLISLLGYCDDEKEKIIIYEYAARGSLDRHIRRHNRDE</sequence>
<evidence type="ECO:0000313" key="3">
    <source>
        <dbReference type="Proteomes" id="UP001151760"/>
    </source>
</evidence>
<evidence type="ECO:0000259" key="1">
    <source>
        <dbReference type="PROSITE" id="PS50011"/>
    </source>
</evidence>
<dbReference type="PANTHER" id="PTHR27003">
    <property type="entry name" value="OS07G0166700 PROTEIN"/>
    <property type="match status" value="1"/>
</dbReference>
<dbReference type="Proteomes" id="UP001151760">
    <property type="component" value="Unassembled WGS sequence"/>
</dbReference>
<dbReference type="GO" id="GO:0016301">
    <property type="term" value="F:kinase activity"/>
    <property type="evidence" value="ECO:0007669"/>
    <property type="project" value="UniProtKB-KW"/>
</dbReference>
<evidence type="ECO:0000313" key="2">
    <source>
        <dbReference type="EMBL" id="GJT44310.1"/>
    </source>
</evidence>
<dbReference type="PANTHER" id="PTHR27003:SF361">
    <property type="entry name" value="PROTEIN KINASE DOMAIN-CONTAINING PROTEIN"/>
    <property type="match status" value="1"/>
</dbReference>
<protein>
    <submittedName>
        <fullName evidence="2">Serine-threonine/tyrosine-protein kinase catalytic domain-containing protein</fullName>
    </submittedName>
</protein>
<accession>A0ABQ5DYP0</accession>
<dbReference type="InterPro" id="IPR000719">
    <property type="entry name" value="Prot_kinase_dom"/>
</dbReference>
<feature type="domain" description="Protein kinase" evidence="1">
    <location>
        <begin position="175"/>
        <end position="270"/>
    </location>
</feature>
<gene>
    <name evidence="2" type="ORF">Tco_0953025</name>
</gene>
<dbReference type="InterPro" id="IPR001245">
    <property type="entry name" value="Ser-Thr/Tyr_kinase_cat_dom"/>
</dbReference>
<feature type="non-terminal residue" evidence="2">
    <location>
        <position position="270"/>
    </location>
</feature>
<reference evidence="2" key="2">
    <citation type="submission" date="2022-01" db="EMBL/GenBank/DDBJ databases">
        <authorList>
            <person name="Yamashiro T."/>
            <person name="Shiraishi A."/>
            <person name="Satake H."/>
            <person name="Nakayama K."/>
        </authorList>
    </citation>
    <scope>NUCLEOTIDE SEQUENCE</scope>
</reference>
<proteinExistence type="predicted"/>
<dbReference type="InterPro" id="IPR011009">
    <property type="entry name" value="Kinase-like_dom_sf"/>
</dbReference>
<keyword evidence="3" id="KW-1185">Reference proteome</keyword>
<dbReference type="Pfam" id="PF07714">
    <property type="entry name" value="PK_Tyr_Ser-Thr"/>
    <property type="match status" value="1"/>
</dbReference>
<comment type="caution">
    <text evidence="2">The sequence shown here is derived from an EMBL/GenBank/DDBJ whole genome shotgun (WGS) entry which is preliminary data.</text>
</comment>